<feature type="region of interest" description="Disordered" evidence="8">
    <location>
        <begin position="278"/>
        <end position="298"/>
    </location>
</feature>
<accession>H3ARX7</accession>
<dbReference type="KEGG" id="lcm:102356201"/>
<feature type="compositionally biased region" description="Polar residues" evidence="8">
    <location>
        <begin position="395"/>
        <end position="406"/>
    </location>
</feature>
<evidence type="ECO:0000256" key="7">
    <source>
        <dbReference type="ARBA" id="ARBA00023242"/>
    </source>
</evidence>
<dbReference type="FunCoup" id="H3ARX7">
    <property type="interactions" value="2040"/>
</dbReference>
<keyword evidence="7" id="KW-0539">Nucleus</keyword>
<feature type="compositionally biased region" description="Low complexity" evidence="8">
    <location>
        <begin position="692"/>
        <end position="715"/>
    </location>
</feature>
<dbReference type="Pfam" id="PF20802">
    <property type="entry name" value="MAML1_3_TAD1"/>
    <property type="match status" value="1"/>
</dbReference>
<evidence type="ECO:0000256" key="6">
    <source>
        <dbReference type="ARBA" id="ARBA00023163"/>
    </source>
</evidence>
<keyword evidence="3" id="KW-0914">Notch signaling pathway</keyword>
<dbReference type="GO" id="GO:0007221">
    <property type="term" value="P:positive regulation of transcription of Notch receptor target"/>
    <property type="evidence" value="ECO:0007669"/>
    <property type="project" value="InterPro"/>
</dbReference>
<reference evidence="10" key="3">
    <citation type="submission" date="2025-09" db="UniProtKB">
        <authorList>
            <consortium name="Ensembl"/>
        </authorList>
    </citation>
    <scope>IDENTIFICATION</scope>
</reference>
<feature type="compositionally biased region" description="Polar residues" evidence="8">
    <location>
        <begin position="352"/>
        <end position="366"/>
    </location>
</feature>
<dbReference type="SMART" id="SM01275">
    <property type="entry name" value="MamL-1"/>
    <property type="match status" value="1"/>
</dbReference>
<keyword evidence="11" id="KW-1185">Reference proteome</keyword>
<keyword evidence="5" id="KW-0010">Activator</keyword>
<dbReference type="EMBL" id="AFYH01064748">
    <property type="status" value="NOT_ANNOTATED_CDS"/>
    <property type="molecule type" value="Genomic_DNA"/>
</dbReference>
<feature type="compositionally biased region" description="Polar residues" evidence="8">
    <location>
        <begin position="723"/>
        <end position="759"/>
    </location>
</feature>
<dbReference type="Gene3D" id="6.10.250.970">
    <property type="match status" value="1"/>
</dbReference>
<organism evidence="10 11">
    <name type="scientific">Latimeria chalumnae</name>
    <name type="common">Coelacanth</name>
    <dbReference type="NCBI Taxonomy" id="7897"/>
    <lineage>
        <taxon>Eukaryota</taxon>
        <taxon>Metazoa</taxon>
        <taxon>Chordata</taxon>
        <taxon>Craniata</taxon>
        <taxon>Vertebrata</taxon>
        <taxon>Euteleostomi</taxon>
        <taxon>Coelacanthiformes</taxon>
        <taxon>Coelacanthidae</taxon>
        <taxon>Latimeria</taxon>
    </lineage>
</organism>
<dbReference type="InterPro" id="IPR046369">
    <property type="entry name" value="MAML1-3"/>
</dbReference>
<evidence type="ECO:0000256" key="4">
    <source>
        <dbReference type="ARBA" id="ARBA00023015"/>
    </source>
</evidence>
<dbReference type="Ensembl" id="ENSLACT00000012491.1">
    <property type="protein sequence ID" value="ENSLACP00000012398.1"/>
    <property type="gene ID" value="ENSLACG00000010918.1"/>
</dbReference>
<feature type="region of interest" description="Disordered" evidence="8">
    <location>
        <begin position="785"/>
        <end position="842"/>
    </location>
</feature>
<dbReference type="Pfam" id="PF09596">
    <property type="entry name" value="MamL-1"/>
    <property type="match status" value="1"/>
</dbReference>
<feature type="region of interest" description="Disordered" evidence="8">
    <location>
        <begin position="351"/>
        <end position="457"/>
    </location>
</feature>
<reference evidence="11" key="1">
    <citation type="submission" date="2011-08" db="EMBL/GenBank/DDBJ databases">
        <title>The draft genome of Latimeria chalumnae.</title>
        <authorList>
            <person name="Di Palma F."/>
            <person name="Alfoldi J."/>
            <person name="Johnson J."/>
            <person name="Berlin A."/>
            <person name="Gnerre S."/>
            <person name="Jaffe D."/>
            <person name="MacCallum I."/>
            <person name="Young S."/>
            <person name="Walker B.J."/>
            <person name="Lander E."/>
            <person name="Lindblad-Toh K."/>
        </authorList>
    </citation>
    <scope>NUCLEOTIDE SEQUENCE [LARGE SCALE GENOMIC DNA]</scope>
    <source>
        <strain evidence="11">Wild caught</strain>
    </source>
</reference>
<feature type="compositionally biased region" description="Polar residues" evidence="8">
    <location>
        <begin position="310"/>
        <end position="322"/>
    </location>
</feature>
<feature type="compositionally biased region" description="Polar residues" evidence="8">
    <location>
        <begin position="920"/>
        <end position="931"/>
    </location>
</feature>
<feature type="compositionally biased region" description="Basic residues" evidence="8">
    <location>
        <begin position="60"/>
        <end position="70"/>
    </location>
</feature>
<protein>
    <submittedName>
        <fullName evidence="10">Mastermind like transcriptional coactivator 1</fullName>
    </submittedName>
</protein>
<feature type="region of interest" description="Disordered" evidence="8">
    <location>
        <begin position="60"/>
        <end position="101"/>
    </location>
</feature>
<feature type="domain" description="Neurogenic mastermind-like N-terminal" evidence="9">
    <location>
        <begin position="7"/>
        <end position="66"/>
    </location>
</feature>
<evidence type="ECO:0000256" key="3">
    <source>
        <dbReference type="ARBA" id="ARBA00022976"/>
    </source>
</evidence>
<dbReference type="GO" id="GO:0003713">
    <property type="term" value="F:transcription coactivator activity"/>
    <property type="evidence" value="ECO:0007669"/>
    <property type="project" value="InterPro"/>
</dbReference>
<evidence type="ECO:0000256" key="1">
    <source>
        <dbReference type="ARBA" id="ARBA00004324"/>
    </source>
</evidence>
<feature type="compositionally biased region" description="Low complexity" evidence="8">
    <location>
        <begin position="85"/>
        <end position="95"/>
    </location>
</feature>
<dbReference type="CTD" id="9794"/>
<sequence length="1039" mass="113053">MADFVVPRHSVVVERLRRRIERCRGHHNSCESRYEAVSAERRELERQHTYLLHQRCLQAKAKRTVKHRHQQGPPEQGGSRGSGGASSDTADTGSGEQNRNSTLIALQKTVKRKLENAASPQNGDHQNGFVDPFSLPKKICLEEPLGGVNGSSNGMPPVSPLHPLDIKPSVRDGTQMNGNHSLGPDGLSKSNCLPDSNLQVNESKEAGDGYSLSLNKEMKQEPMEDLPCMLSSVGGSMAPSNLMPDLNLNEQEWKELIEELNRSVPDEDMQDLFNEDFEEKKDSDPPGSTEPSSLQQDGIHIKTEFSPANFEQEQMGSPQVKSLPTGPSFLGTSSAPASVASPVMASALAVSQPSSNPMAQTPNQTIAQASSQSQASQRPMSNVIMPGQGTGASKELSQTQHLQQIAASHRAAQLMQSQRAPKFHQPNQMPNWSQAGLSHSPLGGPYGMEKPNSPSLYQQDLNSQKLMMTNMATKSSPRTGSNYLQPNHLNMMGHGANGMNQSPVSSQSGVLNYGNTKPLTHFEVDCGQGTAPAAQSKVVTLSYLQQQRQQAVSHITEEQKRMLMKQKPGISYRPVVPHNQDQNAASSIPRVPGSVPGPGVSVQPQTVSMASNHGNGGYLGSQQQVVVMKQQQQILLEKQKQREQQHQQQLILEQKKQFLMGQRQQQQLLADQEKQRQEQQLQRHLTRPPPQYQDQQQNPYQQQQQAAQFQGSSQGLPGVSNLGPANSSSPRMFTQNPGMMQMGAGQSTVPPTSAASGQQDMVVPPYNSMQNVQQGAMYSRVNQMLPHGTQGSMGNGQTQVQRQSSLGQGGSLPAGYGQNLLGNASLPQQQQQQTSKGPGNLALAKPQMARMPNAMGAQNTAWQHQAMVNMNSQTQGNNGLRAFNPSTTFHMQQAHPKMANQQFAQGMAQATLSASRPMASMNSSVSGQMMSSLVGGQHRPNPPTQQPQVMPSMNQPVSDMTAYGQAQSQPPASRASLHCRQGYQVRTANQELPFVYGSQSGNGGLQSLPGDAELMDSLLKNRTSDDEWMKDLDEFLGNH</sequence>
<dbReference type="InterPro" id="IPR048455">
    <property type="entry name" value="MAML1_3_TAD2"/>
</dbReference>
<feature type="compositionally biased region" description="Low complexity" evidence="8">
    <location>
        <begin position="367"/>
        <end position="377"/>
    </location>
</feature>
<dbReference type="PANTHER" id="PTHR15692:SF19">
    <property type="entry name" value="MASTERMIND-LIKE PROTEIN 1"/>
    <property type="match status" value="1"/>
</dbReference>
<dbReference type="EMBL" id="AFYH01064747">
    <property type="status" value="NOT_ANNOTATED_CDS"/>
    <property type="molecule type" value="Genomic_DNA"/>
</dbReference>
<dbReference type="STRING" id="7897.ENSLACP00000012398"/>
<evidence type="ECO:0000313" key="10">
    <source>
        <dbReference type="Ensembl" id="ENSLACP00000012398.1"/>
    </source>
</evidence>
<dbReference type="OMA" id="PCMITGT"/>
<evidence type="ECO:0000256" key="2">
    <source>
        <dbReference type="ARBA" id="ARBA00008081"/>
    </source>
</evidence>
<keyword evidence="4" id="KW-0805">Transcription regulation</keyword>
<dbReference type="GO" id="GO:0016607">
    <property type="term" value="C:nuclear speck"/>
    <property type="evidence" value="ECO:0007669"/>
    <property type="project" value="UniProtKB-SubCell"/>
</dbReference>
<dbReference type="Proteomes" id="UP000008672">
    <property type="component" value="Unassembled WGS sequence"/>
</dbReference>
<dbReference type="Pfam" id="PF20801">
    <property type="entry name" value="MAML1_3_TAD2"/>
    <property type="match status" value="1"/>
</dbReference>
<dbReference type="eggNOG" id="ENOG502QSU1">
    <property type="taxonomic scope" value="Eukaryota"/>
</dbReference>
<comment type="similarity">
    <text evidence="2">Belongs to the mastermind family.</text>
</comment>
<name>H3ARX7_LATCH</name>
<dbReference type="AlphaFoldDB" id="H3ARX7"/>
<evidence type="ECO:0000313" key="11">
    <source>
        <dbReference type="Proteomes" id="UP000008672"/>
    </source>
</evidence>
<evidence type="ECO:0000259" key="9">
    <source>
        <dbReference type="SMART" id="SM01275"/>
    </source>
</evidence>
<comment type="subcellular location">
    <subcellularLocation>
        <location evidence="1">Nucleus speckle</location>
    </subcellularLocation>
</comment>
<dbReference type="GeneID" id="102356201"/>
<evidence type="ECO:0000256" key="5">
    <source>
        <dbReference type="ARBA" id="ARBA00023159"/>
    </source>
</evidence>
<feature type="region of interest" description="Disordered" evidence="8">
    <location>
        <begin position="665"/>
        <end position="761"/>
    </location>
</feature>
<feature type="compositionally biased region" description="Polar residues" evidence="8">
    <location>
        <begin position="414"/>
        <end position="437"/>
    </location>
</feature>
<reference evidence="10" key="2">
    <citation type="submission" date="2025-08" db="UniProtKB">
        <authorList>
            <consortium name="Ensembl"/>
        </authorList>
    </citation>
    <scope>IDENTIFICATION</scope>
</reference>
<dbReference type="InterPro" id="IPR019082">
    <property type="entry name" value="Mastermind-like_N"/>
</dbReference>
<proteinExistence type="inferred from homology"/>
<dbReference type="GeneTree" id="ENSGT00950000183201"/>
<dbReference type="PANTHER" id="PTHR15692">
    <property type="entry name" value="MASTERMIND-LIKE"/>
    <property type="match status" value="1"/>
</dbReference>
<dbReference type="OrthoDB" id="5982619at2759"/>
<feature type="region of interest" description="Disordered" evidence="8">
    <location>
        <begin position="170"/>
        <end position="207"/>
    </location>
</feature>
<dbReference type="RefSeq" id="XP_005995392.1">
    <property type="nucleotide sequence ID" value="XM_005995330.3"/>
</dbReference>
<evidence type="ECO:0000256" key="8">
    <source>
        <dbReference type="SAM" id="MobiDB-lite"/>
    </source>
</evidence>
<dbReference type="InterPro" id="IPR046370">
    <property type="entry name" value="MAML_N_sf"/>
</dbReference>
<feature type="region of interest" description="Disordered" evidence="8">
    <location>
        <begin position="310"/>
        <end position="336"/>
    </location>
</feature>
<dbReference type="HOGENOM" id="CLU_008569_1_0_1"/>
<keyword evidence="6" id="KW-0804">Transcription</keyword>
<dbReference type="InParanoid" id="H3ARX7"/>
<feature type="compositionally biased region" description="Polar residues" evidence="8">
    <location>
        <begin position="188"/>
        <end position="201"/>
    </location>
</feature>
<feature type="region of interest" description="Disordered" evidence="8">
    <location>
        <begin position="920"/>
        <end position="978"/>
    </location>
</feature>
<feature type="compositionally biased region" description="Polar residues" evidence="8">
    <location>
        <begin position="946"/>
        <end position="971"/>
    </location>
</feature>
<gene>
    <name evidence="10" type="primary">MAML1</name>
</gene>
<feature type="compositionally biased region" description="Polar residues" evidence="8">
    <location>
        <begin position="789"/>
        <end position="806"/>
    </location>
</feature>